<reference evidence="1 2" key="1">
    <citation type="submission" date="2017-10" db="EMBL/GenBank/DDBJ databases">
        <title>Comparative genomics between pathogenic Norcardia.</title>
        <authorList>
            <person name="Zeng L."/>
        </authorList>
    </citation>
    <scope>NUCLEOTIDE SEQUENCE [LARGE SCALE GENOMIC DNA]</scope>
    <source>
        <strain evidence="1 2">NC_YFY_NT001</strain>
    </source>
</reference>
<organism evidence="1 2">
    <name type="scientific">Nocardia terpenica</name>
    <dbReference type="NCBI Taxonomy" id="455432"/>
    <lineage>
        <taxon>Bacteria</taxon>
        <taxon>Bacillati</taxon>
        <taxon>Actinomycetota</taxon>
        <taxon>Actinomycetes</taxon>
        <taxon>Mycobacteriales</taxon>
        <taxon>Nocardiaceae</taxon>
        <taxon>Nocardia</taxon>
    </lineage>
</organism>
<dbReference type="GeneID" id="88361005"/>
<evidence type="ECO:0000313" key="2">
    <source>
        <dbReference type="Proteomes" id="UP000221961"/>
    </source>
</evidence>
<evidence type="ECO:0000313" key="1">
    <source>
        <dbReference type="EMBL" id="ATL69329.1"/>
    </source>
</evidence>
<dbReference type="EMBL" id="CP023778">
    <property type="protein sequence ID" value="ATL69329.1"/>
    <property type="molecule type" value="Genomic_DNA"/>
</dbReference>
<protein>
    <submittedName>
        <fullName evidence="1">Uncharacterized protein</fullName>
    </submittedName>
</protein>
<gene>
    <name evidence="1" type="ORF">CRH09_27270</name>
</gene>
<proteinExistence type="predicted"/>
<dbReference type="Proteomes" id="UP000221961">
    <property type="component" value="Chromosome"/>
</dbReference>
<name>A0A291RPV6_9NOCA</name>
<sequence>MTDLYRFVALRAPERRLPDESIDLRTETRFQEALADIHLGDGKSAPSPLDSARTIADTYVTGGYGPGFIGDRDQIPDQPAFDRFAESVRTAADANDVSTAILRAFQATAQELVAAGWFVALYNHARDTIVARIIRPEARSYPIADLARLIRLMTLIIRVADDATTLDSASAVAAALNSVLLLPTPAFPLRTDLPVPVGVGDLLVVKQQLIRYEPGDVAKIENILRGEKRSKINRHDLTTDTTTITETSKVTETTTSLDVTERFELKSEVSNVIKEDLAVNAGLSVSAKYGVVEVNANANVAYGLSKEQSTKTASDHAKDVTTRAATKVTETIRREEIARTIEKLIEREENTFDNTTGQTNVSGVYQWVNKVYRAQVFNYGKRLLFDVTVPEPAAFVLDALGAQTATQSPIPPEPFDLVRKSLVDFWRPITPPDLGPDGTLKPGLLTRPVTPDDLDPDPKGGLYYGIFMGKYGAAGVNAPPEPTTTVSKGLSATQDDKHRLVASDDLTIPQGYQANEIQVTGGFVVQDGDTIDGNEILLVTVGKKVFQARGKGDLDPGVISMSYANASIDEQGTIPIAVETFEARDFAVTVDVTCKRTDAWLDQWRMDTFTALLNAHADLVGKYEDKVKAQQIKTAGTVALGDNPTLNRLIERAELKKSCLALLSGTDLYAAGFDDIAVETSGPLFPRPNIPPLANAKVTGGDQEAFIRFFEQVFEWEHMQYLFYPYYWGRSKTWYDKAIADNPDPLFAEFLKSGAARVVIPVRPQLEGDLRYFLMTGQIWGGGAMPEITDGDYLPITREIQDRDDAPGTETPQGPPWEVVLPTTLVQLRGDDTLPSWRQFTYEGRDVWVPGRTVADGTWQPDYGHLDDNGNWSPQ</sequence>
<dbReference type="RefSeq" id="WP_098696362.1">
    <property type="nucleotide sequence ID" value="NZ_CP023778.1"/>
</dbReference>
<dbReference type="AlphaFoldDB" id="A0A291RPV6"/>
<dbReference type="KEGG" id="ntp:CRH09_27270"/>
<accession>A0A291RPV6</accession>